<evidence type="ECO:0000313" key="2">
    <source>
        <dbReference type="EMBL" id="QII13547.1"/>
    </source>
</evidence>
<name>Q1PXM2_KUEST</name>
<organism evidence="1">
    <name type="scientific">Kuenenia stuttgartiensis</name>
    <dbReference type="NCBI Taxonomy" id="174633"/>
    <lineage>
        <taxon>Bacteria</taxon>
        <taxon>Pseudomonadati</taxon>
        <taxon>Planctomycetota</taxon>
        <taxon>Candidatus Brocadiia</taxon>
        <taxon>Candidatus Brocadiales</taxon>
        <taxon>Candidatus Brocadiaceae</taxon>
        <taxon>Candidatus Kuenenia</taxon>
    </lineage>
</organism>
<dbReference type="PANTHER" id="PTHR12993:SF30">
    <property type="entry name" value="N-ACETYL-ALPHA-D-GLUCOSAMINYL L-MALATE DEACETYLASE 1"/>
    <property type="match status" value="1"/>
</dbReference>
<reference evidence="2 5" key="5">
    <citation type="submission" date="2020-02" db="EMBL/GenBank/DDBJ databases">
        <title>Newly sequenced genome of strain CSTR1 showed variability in Candidatus Kuenenia stuttgartiensis genomes.</title>
        <authorList>
            <person name="Ding C."/>
            <person name="Adrian L."/>
        </authorList>
    </citation>
    <scope>NUCLEOTIDE SEQUENCE [LARGE SCALE GENOMIC DNA]</scope>
    <source>
        <strain evidence="2 5">CSTR1</strain>
    </source>
</reference>
<gene>
    <name evidence="2" type="ORF">KsCSTR_41680</name>
    <name evidence="3" type="ORF">KSMBR1_2965</name>
    <name evidence="1" type="ORF">kustc1222</name>
</gene>
<dbReference type="Pfam" id="PF02585">
    <property type="entry name" value="PIG-L"/>
    <property type="match status" value="1"/>
</dbReference>
<dbReference type="GO" id="GO:0071793">
    <property type="term" value="P:bacillithiol biosynthetic process"/>
    <property type="evidence" value="ECO:0007669"/>
    <property type="project" value="InterPro"/>
</dbReference>
<reference evidence="4" key="4">
    <citation type="submission" date="2017-10" db="EMBL/GenBank/DDBJ databases">
        <authorList>
            <person name="Frank J."/>
        </authorList>
    </citation>
    <scope>NUCLEOTIDE SEQUENCE [LARGE SCALE GENOMIC DNA]</scope>
</reference>
<dbReference type="GO" id="GO:0016811">
    <property type="term" value="F:hydrolase activity, acting on carbon-nitrogen (but not peptide) bonds, in linear amides"/>
    <property type="evidence" value="ECO:0007669"/>
    <property type="project" value="TreeGrafter"/>
</dbReference>
<reference evidence="1" key="1">
    <citation type="journal article" date="2006" name="Nature">
        <title>Deciphering the evolution and metabolism of an anammox bacterium from a community genome.</title>
        <authorList>
            <person name="Strous M."/>
            <person name="Pelletier E."/>
            <person name="Mangenot S."/>
            <person name="Rattei T."/>
            <person name="Lehner A."/>
            <person name="Taylor M.W."/>
            <person name="Horn M."/>
            <person name="Daims H."/>
            <person name="Bartol-Mavel D."/>
            <person name="Wincker P."/>
            <person name="Barbe V."/>
            <person name="Fonknechten N."/>
            <person name="Vallenet D."/>
            <person name="Segurens B."/>
            <person name="Schenowitz-Truong C."/>
            <person name="Medigue C."/>
            <person name="Collingro A."/>
            <person name="Snel B."/>
            <person name="Dutilh B.E."/>
            <person name="OpDenCamp H.J.M."/>
            <person name="vanDerDrift C."/>
            <person name="Cirpus I."/>
            <person name="vanDePas-Schoonen K.T."/>
            <person name="Harhangi H.R."/>
            <person name="vanNiftrik L."/>
            <person name="Schmid M."/>
            <person name="Keltjens J."/>
            <person name="vanDeVossenberg J."/>
            <person name="Kartal B."/>
            <person name="Meier H."/>
            <person name="Frishman D."/>
            <person name="Huynen M.A."/>
            <person name="Mewes H."/>
            <person name="Weissenbach J."/>
            <person name="Jetten M.S.M."/>
            <person name="Wagner M."/>
            <person name="LePaslier D."/>
        </authorList>
    </citation>
    <scope>NUCLEOTIDE SEQUENCE</scope>
</reference>
<keyword evidence="4" id="KW-1185">Reference proteome</keyword>
<dbReference type="AlphaFoldDB" id="Q1PXM2"/>
<evidence type="ECO:0000313" key="1">
    <source>
        <dbReference type="EMBL" id="CAJ71967.1"/>
    </source>
</evidence>
<reference evidence="1" key="2">
    <citation type="submission" date="2006-01" db="EMBL/GenBank/DDBJ databases">
        <authorList>
            <person name="Genoscope"/>
        </authorList>
    </citation>
    <scope>NUCLEOTIDE SEQUENCE</scope>
</reference>
<dbReference type="Gene3D" id="3.40.50.10320">
    <property type="entry name" value="LmbE-like"/>
    <property type="match status" value="1"/>
</dbReference>
<dbReference type="InterPro" id="IPR023842">
    <property type="entry name" value="Bacillithiol_biosynth_BshB1"/>
</dbReference>
<dbReference type="RefSeq" id="WP_099326025.1">
    <property type="nucleotide sequence ID" value="NZ_CP049055.1"/>
</dbReference>
<dbReference type="Proteomes" id="UP000501926">
    <property type="component" value="Chromosome"/>
</dbReference>
<dbReference type="KEGG" id="kst:KSMBR1_2965"/>
<dbReference type="InterPro" id="IPR003737">
    <property type="entry name" value="GlcNAc_PI_deacetylase-related"/>
</dbReference>
<dbReference type="EMBL" id="LT934425">
    <property type="protein sequence ID" value="SOH05444.1"/>
    <property type="molecule type" value="Genomic_DNA"/>
</dbReference>
<evidence type="ECO:0000313" key="5">
    <source>
        <dbReference type="Proteomes" id="UP000501926"/>
    </source>
</evidence>
<dbReference type="PANTHER" id="PTHR12993">
    <property type="entry name" value="N-ACETYLGLUCOSAMINYL-PHOSPHATIDYLINOSITOL DE-N-ACETYLASE-RELATED"/>
    <property type="match status" value="1"/>
</dbReference>
<dbReference type="OrthoDB" id="9815144at2"/>
<keyword evidence="2" id="KW-0378">Hydrolase</keyword>
<accession>Q1PXM2</accession>
<evidence type="ECO:0000313" key="4">
    <source>
        <dbReference type="Proteomes" id="UP000221734"/>
    </source>
</evidence>
<dbReference type="Proteomes" id="UP000221734">
    <property type="component" value="Chromosome Kuenenia_stuttgartiensis_MBR1"/>
</dbReference>
<protein>
    <submittedName>
        <fullName evidence="2">Putative N-acetyl-alpha-D-glucosaminyl L-malate deacetylase 1</fullName>
        <ecNumber evidence="2">3.5.1.-</ecNumber>
    </submittedName>
</protein>
<dbReference type="EC" id="3.5.1.-" evidence="2"/>
<sequence>MSTILAIGPHPDDVEIGMGGSILKFVSLGYDVHIVDLTNGEPTPYGSIETRKEEWERSSNLLGIKSRTVLKFPNRYLMDGIEVRKEVAGVIRKIRPEIVFLPYWVDAHPDHVQASKIGEASRFYAKLSKSEIPGEPFYPSHIFYYFCYHLNVTINPSFILDISNEFVRKLDSMRVYQSQFVYDAARWKYISTMIKERNGYYGGLIHVDYGEPFASHEPIGLKDIRDIL</sequence>
<dbReference type="EMBL" id="CP049055">
    <property type="protein sequence ID" value="QII13547.1"/>
    <property type="molecule type" value="Genomic_DNA"/>
</dbReference>
<dbReference type="GO" id="GO:0019213">
    <property type="term" value="F:deacetylase activity"/>
    <property type="evidence" value="ECO:0007669"/>
    <property type="project" value="InterPro"/>
</dbReference>
<proteinExistence type="predicted"/>
<dbReference type="NCBIfam" id="TIGR04001">
    <property type="entry name" value="thiol_BshB1"/>
    <property type="match status" value="1"/>
</dbReference>
<dbReference type="InterPro" id="IPR024078">
    <property type="entry name" value="LmbE-like_dom_sf"/>
</dbReference>
<dbReference type="EMBL" id="CT573073">
    <property type="protein sequence ID" value="CAJ71967.1"/>
    <property type="molecule type" value="Genomic_DNA"/>
</dbReference>
<dbReference type="SUPFAM" id="SSF102588">
    <property type="entry name" value="LmbE-like"/>
    <property type="match status" value="1"/>
</dbReference>
<reference evidence="3" key="3">
    <citation type="submission" date="2017-10" db="EMBL/GenBank/DDBJ databases">
        <authorList>
            <person name="Banno H."/>
            <person name="Chua N.-H."/>
        </authorList>
    </citation>
    <scope>NUCLEOTIDE SEQUENCE [LARGE SCALE GENOMIC DNA]</scope>
    <source>
        <strain evidence="3">Kuenenia_mbr1_ru-nijmegen</strain>
    </source>
</reference>
<evidence type="ECO:0000313" key="3">
    <source>
        <dbReference type="EMBL" id="SOH05444.1"/>
    </source>
</evidence>